<organism evidence="10 11">
    <name type="scientific">Symbiobacterium thermophilum</name>
    <dbReference type="NCBI Taxonomy" id="2734"/>
    <lineage>
        <taxon>Bacteria</taxon>
        <taxon>Bacillati</taxon>
        <taxon>Bacillota</taxon>
        <taxon>Clostridia</taxon>
        <taxon>Eubacteriales</taxon>
        <taxon>Symbiobacteriaceae</taxon>
        <taxon>Symbiobacterium</taxon>
    </lineage>
</organism>
<dbReference type="EC" id="4.1.1.48" evidence="3"/>
<evidence type="ECO:0000259" key="9">
    <source>
        <dbReference type="Pfam" id="PF00218"/>
    </source>
</evidence>
<feature type="non-terminal residue" evidence="10">
    <location>
        <position position="1"/>
    </location>
</feature>
<dbReference type="UniPathway" id="UPA00035">
    <property type="reaction ID" value="UER00043"/>
</dbReference>
<evidence type="ECO:0000256" key="7">
    <source>
        <dbReference type="ARBA" id="ARBA00023141"/>
    </source>
</evidence>
<name>A0A1Y2T395_SYMTR</name>
<dbReference type="GO" id="GO:0000162">
    <property type="term" value="P:L-tryptophan biosynthetic process"/>
    <property type="evidence" value="ECO:0007669"/>
    <property type="project" value="UniProtKB-UniPathway"/>
</dbReference>
<keyword evidence="7" id="KW-0057">Aromatic amino acid biosynthesis</keyword>
<evidence type="ECO:0000256" key="4">
    <source>
        <dbReference type="ARBA" id="ARBA00022605"/>
    </source>
</evidence>
<dbReference type="InterPro" id="IPR045186">
    <property type="entry name" value="Indole-3-glycerol_P_synth"/>
</dbReference>
<evidence type="ECO:0000256" key="6">
    <source>
        <dbReference type="ARBA" id="ARBA00022822"/>
    </source>
</evidence>
<dbReference type="AlphaFoldDB" id="A0A1Y2T395"/>
<reference evidence="11" key="1">
    <citation type="submission" date="2016-04" db="EMBL/GenBank/DDBJ databases">
        <authorList>
            <person name="Antunes L.P."/>
            <person name="Martins L.F."/>
            <person name="Pereira R.V."/>
            <person name="Thomas A.M."/>
            <person name="Barbosa D."/>
            <person name="Nascimento L."/>
            <person name="Silva G.M."/>
            <person name="Condomitti G.W."/>
            <person name="Digiampietri L.A."/>
            <person name="Lombardi K.C."/>
            <person name="Ramos P.L."/>
            <person name="Quaggio R.B."/>
            <person name="Oliveira J.C."/>
            <person name="Pascon R.C."/>
            <person name="Cruz J.B."/>
            <person name="Silva A.M."/>
            <person name="Setubal J.C."/>
        </authorList>
    </citation>
    <scope>NUCLEOTIDE SEQUENCE [LARGE SCALE GENOMIC DNA]</scope>
</reference>
<evidence type="ECO:0000256" key="2">
    <source>
        <dbReference type="ARBA" id="ARBA00004696"/>
    </source>
</evidence>
<dbReference type="PANTHER" id="PTHR22854">
    <property type="entry name" value="TRYPTOPHAN BIOSYNTHESIS PROTEIN"/>
    <property type="match status" value="1"/>
</dbReference>
<comment type="catalytic activity">
    <reaction evidence="1">
        <text>1-(2-carboxyphenylamino)-1-deoxy-D-ribulose 5-phosphate + H(+) = (1S,2R)-1-C-(indol-3-yl)glycerol 3-phosphate + CO2 + H2O</text>
        <dbReference type="Rhea" id="RHEA:23476"/>
        <dbReference type="ChEBI" id="CHEBI:15377"/>
        <dbReference type="ChEBI" id="CHEBI:15378"/>
        <dbReference type="ChEBI" id="CHEBI:16526"/>
        <dbReference type="ChEBI" id="CHEBI:58613"/>
        <dbReference type="ChEBI" id="CHEBI:58866"/>
        <dbReference type="EC" id="4.1.1.48"/>
    </reaction>
</comment>
<dbReference type="InterPro" id="IPR011060">
    <property type="entry name" value="RibuloseP-bd_barrel"/>
</dbReference>
<comment type="pathway">
    <text evidence="2">Amino-acid biosynthesis; L-tryptophan biosynthesis; L-tryptophan from chorismate: step 4/5.</text>
</comment>
<dbReference type="Proteomes" id="UP000194267">
    <property type="component" value="Unassembled WGS sequence"/>
</dbReference>
<dbReference type="InterPro" id="IPR013785">
    <property type="entry name" value="Aldolase_TIM"/>
</dbReference>
<keyword evidence="8" id="KW-0456">Lyase</keyword>
<evidence type="ECO:0000313" key="11">
    <source>
        <dbReference type="Proteomes" id="UP000194267"/>
    </source>
</evidence>
<dbReference type="Pfam" id="PF00218">
    <property type="entry name" value="IGPS"/>
    <property type="match status" value="1"/>
</dbReference>
<accession>A0A1Y2T395</accession>
<comment type="caution">
    <text evidence="10">The sequence shown here is derived from an EMBL/GenBank/DDBJ whole genome shotgun (WGS) entry which is preliminary data.</text>
</comment>
<feature type="domain" description="Indole-3-glycerol phosphate synthase" evidence="9">
    <location>
        <begin position="2"/>
        <end position="183"/>
    </location>
</feature>
<dbReference type="InterPro" id="IPR013798">
    <property type="entry name" value="Indole-3-glycerol_P_synth_dom"/>
</dbReference>
<evidence type="ECO:0000256" key="3">
    <source>
        <dbReference type="ARBA" id="ARBA00012362"/>
    </source>
</evidence>
<sequence length="184" mass="19680">AEGGAACLSVLTDQRYFQGSLACLEAIRQAVELPLLRKDFLIDEYQVYEARAAGADAILLIVAAFHGDCAGGRTPDDLVRLAALAEALGMDVLVEVHTAEELALAVESGARLIGINNRDLRTFHTTLEVTERLAPLVPPDRLLVSESGIWTHDDLRRVAAAGARAVLVGESLMRQPDVAAALRA</sequence>
<evidence type="ECO:0000313" key="10">
    <source>
        <dbReference type="EMBL" id="OTA40097.1"/>
    </source>
</evidence>
<dbReference type="SUPFAM" id="SSF51366">
    <property type="entry name" value="Ribulose-phoshate binding barrel"/>
    <property type="match status" value="1"/>
</dbReference>
<keyword evidence="4" id="KW-0028">Amino-acid biosynthesis</keyword>
<protein>
    <recommendedName>
        <fullName evidence="3">indole-3-glycerol-phosphate synthase</fullName>
        <ecNumber evidence="3">4.1.1.48</ecNumber>
    </recommendedName>
</protein>
<feature type="non-terminal residue" evidence="10">
    <location>
        <position position="184"/>
    </location>
</feature>
<evidence type="ECO:0000256" key="1">
    <source>
        <dbReference type="ARBA" id="ARBA00001633"/>
    </source>
</evidence>
<dbReference type="GO" id="GO:0004640">
    <property type="term" value="F:phosphoribosylanthranilate isomerase activity"/>
    <property type="evidence" value="ECO:0007669"/>
    <property type="project" value="TreeGrafter"/>
</dbReference>
<evidence type="ECO:0000256" key="8">
    <source>
        <dbReference type="ARBA" id="ARBA00023239"/>
    </source>
</evidence>
<gene>
    <name evidence="10" type="ORF">A6D92_24400</name>
</gene>
<dbReference type="CDD" id="cd00331">
    <property type="entry name" value="IGPS"/>
    <property type="match status" value="1"/>
</dbReference>
<proteinExistence type="predicted"/>
<dbReference type="PANTHER" id="PTHR22854:SF2">
    <property type="entry name" value="INDOLE-3-GLYCEROL-PHOSPHATE SYNTHASE"/>
    <property type="match status" value="1"/>
</dbReference>
<evidence type="ECO:0000256" key="5">
    <source>
        <dbReference type="ARBA" id="ARBA00022793"/>
    </source>
</evidence>
<dbReference type="EMBL" id="LWLV01002904">
    <property type="protein sequence ID" value="OTA40097.1"/>
    <property type="molecule type" value="Genomic_DNA"/>
</dbReference>
<dbReference type="Gene3D" id="3.20.20.70">
    <property type="entry name" value="Aldolase class I"/>
    <property type="match status" value="1"/>
</dbReference>
<keyword evidence="5" id="KW-0210">Decarboxylase</keyword>
<dbReference type="GO" id="GO:0004425">
    <property type="term" value="F:indole-3-glycerol-phosphate synthase activity"/>
    <property type="evidence" value="ECO:0007669"/>
    <property type="project" value="UniProtKB-EC"/>
</dbReference>
<keyword evidence="6" id="KW-0822">Tryptophan biosynthesis</keyword>